<dbReference type="EMBL" id="LNXY01000031">
    <property type="protein sequence ID" value="KTC84534.1"/>
    <property type="molecule type" value="Genomic_DNA"/>
</dbReference>
<keyword evidence="2" id="KW-1185">Reference proteome</keyword>
<sequence>MAALGKFSSNHEKAQTLSVMSLHLLQLSMAYIKTLMIQQIIEELGLKDQLTKKIKDDIYSSDPFL</sequence>
<proteinExistence type="predicted"/>
<evidence type="ECO:0000313" key="2">
    <source>
        <dbReference type="Proteomes" id="UP000054736"/>
    </source>
</evidence>
<dbReference type="Proteomes" id="UP000054736">
    <property type="component" value="Unassembled WGS sequence"/>
</dbReference>
<protein>
    <submittedName>
        <fullName evidence="1">Uncharacterized protein</fullName>
    </submittedName>
</protein>
<evidence type="ECO:0000313" key="1">
    <source>
        <dbReference type="EMBL" id="KTC84534.1"/>
    </source>
</evidence>
<dbReference type="AlphaFoldDB" id="A0A0W0SMD3"/>
<reference evidence="1 2" key="1">
    <citation type="submission" date="2015-11" db="EMBL/GenBank/DDBJ databases">
        <title>Genomic analysis of 38 Legionella species identifies large and diverse effector repertoires.</title>
        <authorList>
            <person name="Burstein D."/>
            <person name="Amaro F."/>
            <person name="Zusman T."/>
            <person name="Lifshitz Z."/>
            <person name="Cohen O."/>
            <person name="Gilbert J.A."/>
            <person name="Pupko T."/>
            <person name="Shuman H.A."/>
            <person name="Segal G."/>
        </authorList>
    </citation>
    <scope>NUCLEOTIDE SEQUENCE [LARGE SCALE GENOMIC DNA]</scope>
    <source>
        <strain evidence="1 2">ATCC 700990</strain>
    </source>
</reference>
<accession>A0A0W0SMD3</accession>
<gene>
    <name evidence="1" type="ORF">Ldro_2698</name>
</gene>
<name>A0A0W0SMD3_9GAMM</name>
<comment type="caution">
    <text evidence="1">The sequence shown here is derived from an EMBL/GenBank/DDBJ whole genome shotgun (WGS) entry which is preliminary data.</text>
</comment>
<organism evidence="1 2">
    <name type="scientific">Legionella drozanskii LLAP-1</name>
    <dbReference type="NCBI Taxonomy" id="1212489"/>
    <lineage>
        <taxon>Bacteria</taxon>
        <taxon>Pseudomonadati</taxon>
        <taxon>Pseudomonadota</taxon>
        <taxon>Gammaproteobacteria</taxon>
        <taxon>Legionellales</taxon>
        <taxon>Legionellaceae</taxon>
        <taxon>Legionella</taxon>
    </lineage>
</organism>
<dbReference type="PATRIC" id="fig|1212489.4.peg.2843"/>